<feature type="domain" description="ABM" evidence="1">
    <location>
        <begin position="66"/>
        <end position="157"/>
    </location>
</feature>
<dbReference type="PANTHER" id="PTHR34474">
    <property type="entry name" value="SIGNAL TRANSDUCTION PROTEIN TRAP"/>
    <property type="match status" value="1"/>
</dbReference>
<organism evidence="2 3">
    <name type="scientific">Oceanobacillus caeni</name>
    <dbReference type="NCBI Taxonomy" id="405946"/>
    <lineage>
        <taxon>Bacteria</taxon>
        <taxon>Bacillati</taxon>
        <taxon>Bacillota</taxon>
        <taxon>Bacilli</taxon>
        <taxon>Bacillales</taxon>
        <taxon>Bacillaceae</taxon>
        <taxon>Oceanobacillus</taxon>
    </lineage>
</organism>
<proteinExistence type="predicted"/>
<dbReference type="PANTHER" id="PTHR34474:SF2">
    <property type="entry name" value="SIGNAL TRANSDUCTION PROTEIN TRAP"/>
    <property type="match status" value="1"/>
</dbReference>
<keyword evidence="3" id="KW-1185">Reference proteome</keyword>
<evidence type="ECO:0000313" key="3">
    <source>
        <dbReference type="Proteomes" id="UP000037854"/>
    </source>
</evidence>
<accession>A0ABR5MNN1</accession>
<dbReference type="SUPFAM" id="SSF54909">
    <property type="entry name" value="Dimeric alpha+beta barrel"/>
    <property type="match status" value="1"/>
</dbReference>
<reference evidence="2 3" key="1">
    <citation type="submission" date="2015-07" db="EMBL/GenBank/DDBJ databases">
        <title>High-quality draft genome sequence of Oceanobacillus caeni HM6, a bacillus isolated from a human feces.</title>
        <authorList>
            <person name="Kumar J."/>
            <person name="Verma M.K."/>
            <person name="Pandey R."/>
            <person name="Bhambi M."/>
            <person name="Chauhan N."/>
        </authorList>
    </citation>
    <scope>NUCLEOTIDE SEQUENCE [LARGE SCALE GENOMIC DNA]</scope>
    <source>
        <strain evidence="2 3">HM6</strain>
    </source>
</reference>
<dbReference type="InterPro" id="IPR007138">
    <property type="entry name" value="ABM_dom"/>
</dbReference>
<evidence type="ECO:0000259" key="1">
    <source>
        <dbReference type="PROSITE" id="PS51725"/>
    </source>
</evidence>
<sequence>MKAHMTNGTLDFLLKLEEKHPNISFHFMTSNSGALAYYENSDKKVFSAGRTYEIVKQSGNFIKKAYIVMNTITVNEEDQIVFEDRIKNKLVNKIDDCHAYRFLKPVKGNKFVILTVWKSVESYNNWKKSQRYQDAQKILHAETPAYPSDLPFTTSYILYEKEGAN</sequence>
<name>A0ABR5MNN1_9BACI</name>
<comment type="caution">
    <text evidence="2">The sequence shown here is derived from an EMBL/GenBank/DDBJ whole genome shotgun (WGS) entry which is preliminary data.</text>
</comment>
<dbReference type="Gene3D" id="3.30.70.100">
    <property type="match status" value="1"/>
</dbReference>
<dbReference type="Pfam" id="PF03992">
    <property type="entry name" value="ABM"/>
    <property type="match status" value="1"/>
</dbReference>
<dbReference type="RefSeq" id="WP_047185318.1">
    <property type="nucleotide sequence ID" value="NZ_JANKBL010000014.1"/>
</dbReference>
<dbReference type="InterPro" id="IPR050404">
    <property type="entry name" value="Heme-degrading_MO"/>
</dbReference>
<dbReference type="Proteomes" id="UP000037854">
    <property type="component" value="Unassembled WGS sequence"/>
</dbReference>
<protein>
    <recommendedName>
        <fullName evidence="1">ABM domain-containing protein</fullName>
    </recommendedName>
</protein>
<dbReference type="InterPro" id="IPR011008">
    <property type="entry name" value="Dimeric_a/b-barrel"/>
</dbReference>
<evidence type="ECO:0000313" key="2">
    <source>
        <dbReference type="EMBL" id="KPH79193.1"/>
    </source>
</evidence>
<dbReference type="PROSITE" id="PS51725">
    <property type="entry name" value="ABM"/>
    <property type="match status" value="1"/>
</dbReference>
<gene>
    <name evidence="2" type="ORF">AFL42_00315</name>
</gene>
<dbReference type="EMBL" id="LGTK01000001">
    <property type="protein sequence ID" value="KPH79193.1"/>
    <property type="molecule type" value="Genomic_DNA"/>
</dbReference>